<gene>
    <name evidence="2" type="primary">130</name>
    <name evidence="2" type="ORF">LOLLY9_130</name>
</gene>
<feature type="region of interest" description="Disordered" evidence="1">
    <location>
        <begin position="1"/>
        <end position="25"/>
    </location>
</feature>
<name>A0A0K2FMU4_9CAUD</name>
<organism evidence="2 3">
    <name type="scientific">Mycobacterium phage Lolly9</name>
    <dbReference type="NCBI Taxonomy" id="1698711"/>
    <lineage>
        <taxon>Viruses</taxon>
        <taxon>Duplodnaviria</taxon>
        <taxon>Heunggongvirae</taxon>
        <taxon>Uroviricota</taxon>
        <taxon>Caudoviricetes</taxon>
        <taxon>Vilmaviridae</taxon>
        <taxon>Lclasvirinae</taxon>
        <taxon>Lumosvirus</taxon>
        <taxon>Lumosvirus lolly9</taxon>
    </lineage>
</organism>
<reference evidence="2 3" key="1">
    <citation type="submission" date="2015-07" db="EMBL/GenBank/DDBJ databases">
        <authorList>
            <person name="Ntshalintshall L."/>
            <person name="Reedoy K."/>
            <person name="Ramruthan J."/>
            <person name="Borthwick M."/>
            <person name="Moodley O.R."/>
            <person name="Larsen M.H."/>
            <person name="Russell D.H."/>
            <person name="Bowman C.A."/>
            <person name="Pope W.A."/>
            <person name="Mavrich T.H."/>
            <person name="Guerrero C.N."/>
            <person name="Jacobs-Sera D.A."/>
            <person name="Hendrix R.W."/>
            <person name="Hatfull G.F."/>
        </authorList>
    </citation>
    <scope>NUCLEOTIDE SEQUENCE [LARGE SCALE GENOMIC DNA]</scope>
</reference>
<evidence type="ECO:0000256" key="1">
    <source>
        <dbReference type="SAM" id="MobiDB-lite"/>
    </source>
</evidence>
<dbReference type="KEGG" id="vg:26629491"/>
<dbReference type="OrthoDB" id="24015at10239"/>
<evidence type="ECO:0000313" key="3">
    <source>
        <dbReference type="Proteomes" id="UP000201083"/>
    </source>
</evidence>
<protein>
    <submittedName>
        <fullName evidence="2">Uncharacterized protein</fullName>
    </submittedName>
</protein>
<feature type="compositionally biased region" description="Gly residues" evidence="1">
    <location>
        <begin position="1"/>
        <end position="14"/>
    </location>
</feature>
<dbReference type="Proteomes" id="UP000201083">
    <property type="component" value="Segment"/>
</dbReference>
<dbReference type="RefSeq" id="YP_009202506.1">
    <property type="nucleotide sequence ID" value="NC_028843.1"/>
</dbReference>
<evidence type="ECO:0000313" key="2">
    <source>
        <dbReference type="EMBL" id="ALA48537.1"/>
    </source>
</evidence>
<keyword evidence="3" id="KW-1185">Reference proteome</keyword>
<accession>A0A0K2FMU4</accession>
<proteinExistence type="predicted"/>
<dbReference type="EMBL" id="KT281791">
    <property type="protein sequence ID" value="ALA48537.1"/>
    <property type="molecule type" value="Genomic_DNA"/>
</dbReference>
<dbReference type="GeneID" id="26629491"/>
<sequence length="152" mass="15350">MGRGRGGGGRGGGASPNPLTDPNLTADLVNDRAAVDNQADTPNAAEAAENLGLQDDAKDDFVNGANATDKAIDGKGPEQALGDFAKSVKAYERKYGRSAARAYGAGGYWSLLRAIRTAMAVGATVTSAPAAPALAAANTALIASYWAARLGK</sequence>